<dbReference type="SUPFAM" id="SSF48403">
    <property type="entry name" value="Ankyrin repeat"/>
    <property type="match status" value="1"/>
</dbReference>
<evidence type="ECO:0000259" key="2">
    <source>
        <dbReference type="PROSITE" id="PS51192"/>
    </source>
</evidence>
<accession>A0A7J7NZ96</accession>
<dbReference type="AlphaFoldDB" id="A0A7J7NZ96"/>
<dbReference type="Gene3D" id="3.30.1370.50">
    <property type="entry name" value="R3H-like domain"/>
    <property type="match status" value="1"/>
</dbReference>
<dbReference type="Gene3D" id="1.25.40.20">
    <property type="entry name" value="Ankyrin repeat-containing domain"/>
    <property type="match status" value="1"/>
</dbReference>
<dbReference type="InterPro" id="IPR014001">
    <property type="entry name" value="Helicase_ATP-bd"/>
</dbReference>
<dbReference type="PROSITE" id="PS51192">
    <property type="entry name" value="HELICASE_ATP_BIND_1"/>
    <property type="match status" value="1"/>
</dbReference>
<organism evidence="4 5">
    <name type="scientific">Kingdonia uniflora</name>
    <dbReference type="NCBI Taxonomy" id="39325"/>
    <lineage>
        <taxon>Eukaryota</taxon>
        <taxon>Viridiplantae</taxon>
        <taxon>Streptophyta</taxon>
        <taxon>Embryophyta</taxon>
        <taxon>Tracheophyta</taxon>
        <taxon>Spermatophyta</taxon>
        <taxon>Magnoliopsida</taxon>
        <taxon>Ranunculales</taxon>
        <taxon>Circaeasteraceae</taxon>
        <taxon>Kingdonia</taxon>
    </lineage>
</organism>
<feature type="region of interest" description="Disordered" evidence="1">
    <location>
        <begin position="311"/>
        <end position="351"/>
    </location>
</feature>
<dbReference type="CDD" id="cd18791">
    <property type="entry name" value="SF2_C_RHA"/>
    <property type="match status" value="1"/>
</dbReference>
<feature type="domain" description="Helicase ATP-binding" evidence="2">
    <location>
        <begin position="521"/>
        <end position="679"/>
    </location>
</feature>
<dbReference type="PANTHER" id="PTHR18934">
    <property type="entry name" value="ATP-DEPENDENT RNA HELICASE"/>
    <property type="match status" value="1"/>
</dbReference>
<evidence type="ECO:0000313" key="5">
    <source>
        <dbReference type="Proteomes" id="UP000541444"/>
    </source>
</evidence>
<feature type="domain" description="Helicase C-terminal" evidence="3">
    <location>
        <begin position="848"/>
        <end position="1022"/>
    </location>
</feature>
<dbReference type="GO" id="GO:0003723">
    <property type="term" value="F:RNA binding"/>
    <property type="evidence" value="ECO:0007669"/>
    <property type="project" value="TreeGrafter"/>
</dbReference>
<dbReference type="Gene3D" id="3.40.50.300">
    <property type="entry name" value="P-loop containing nucleotide triphosphate hydrolases"/>
    <property type="match status" value="2"/>
</dbReference>
<dbReference type="SUPFAM" id="SSF52540">
    <property type="entry name" value="P-loop containing nucleoside triphosphate hydrolases"/>
    <property type="match status" value="2"/>
</dbReference>
<feature type="compositionally biased region" description="Basic and acidic residues" evidence="1">
    <location>
        <begin position="311"/>
        <end position="320"/>
    </location>
</feature>
<dbReference type="FunFam" id="3.40.50.300:FF:000860">
    <property type="entry name" value="DExH-box ATP-dependent RNA helicase DExH6"/>
    <property type="match status" value="1"/>
</dbReference>
<dbReference type="CDD" id="cd17917">
    <property type="entry name" value="DEXHc_RHA-like"/>
    <property type="match status" value="1"/>
</dbReference>
<evidence type="ECO:0000259" key="3">
    <source>
        <dbReference type="PROSITE" id="PS51194"/>
    </source>
</evidence>
<dbReference type="InterPro" id="IPR027417">
    <property type="entry name" value="P-loop_NTPase"/>
</dbReference>
<evidence type="ECO:0000256" key="1">
    <source>
        <dbReference type="SAM" id="MobiDB-lite"/>
    </source>
</evidence>
<dbReference type="SMART" id="SM00490">
    <property type="entry name" value="HELICc"/>
    <property type="match status" value="1"/>
</dbReference>
<evidence type="ECO:0008006" key="6">
    <source>
        <dbReference type="Google" id="ProtNLM"/>
    </source>
</evidence>
<sequence length="1085" mass="120213">MTRKNQQGKKGKYSSKKIPMPNIPEDSGIRITQILEEFRDGPEQVHKFEGDLTKTERAAVHALCQRMGMLSKSTGEAIRMFQETYTFLSHVEKQAKTWLLRHINESASQRRVSVYKPKNTRQGTTNEEKTVTQLSFSEETKIVLLELFTRYPPENGEKSEEMSLNHIKDTHNTNDESFSKRSMSKVEISKKVASLASRMKSTPQLRQILEVKSKLPITSFKDSITSTLESHQVALICGGDALEIVVGVVTEDSKKFDRDGLKMKHHEETTEREVHHAIDLVSGKDGDVSKSSRSKSNEEAATLMREVHAINDSDHQEAQPEKTNPNTKPLPRIRRTIGERVTTTPTLKRGSPIREREELTVTVLAIPLPTPTPGVNDLSPTSQATAAREGEDESIIGESLKTMPPTWLLFVEETGQATKAGLRVTTTIRVGGQSVTLAGDRGGIERDTTMCGKNWIIGVNAVEFKTMGVGYYGLRKSTNGVAMLGFRQVKERRIGEESFSPCVQISHHGMPSCTVGTRHGTVPQFLLDHMWSKGEACKIVCTQPRRISATSVAERISYERGEKVGDSVGYKIRLEAKGGKHSSIMFCTNGVLLRVLVGNGTGKHNPKDTTESPNSSSFSITHIIVDEIHERDRFSDIMLAILRDMLPSFPYLRLILMSATIDAERFSQYFGGCPVIRVPGFTYPVKTFYLDDVLSIFKSENNSIPDLTPGIAQDAELTEDYRSALDEAINLAWSSDEFAPLVELVSSEATEKIFNYQHSLTGVSPLMVFAGKGRVGDVCMLLSFGSDCHLRAKDGTTALEWAEKENQVVVVEIIKQHIGPCISKSEEEKGLVERYLASVSPEHIDISLIVRLVRKICTESKEGAILVFLPGWDDINRTRESLTTSQFFRDPKKFLVIALHSMVPSEEQRKVFQHPPYGSRKIILSTNMAETAVTIDDVVYVIDSGRMKEKSYDPYSNISTLQSSWVSKASAKQRAGRAGRCQPGICYHLYSKARAASLPDFQVPEIKRMPIEELCLQVFGDGVTFGSVVGALVVAKVVAVIDKGVTGRDVVGGNKGRHKMCLFGCGPELLWSRAGPGFADPIGPA</sequence>
<dbReference type="GO" id="GO:0004386">
    <property type="term" value="F:helicase activity"/>
    <property type="evidence" value="ECO:0007669"/>
    <property type="project" value="TreeGrafter"/>
</dbReference>
<dbReference type="PROSITE" id="PS51194">
    <property type="entry name" value="HELICASE_CTER"/>
    <property type="match status" value="1"/>
</dbReference>
<feature type="region of interest" description="Disordered" evidence="1">
    <location>
        <begin position="1"/>
        <end position="25"/>
    </location>
</feature>
<protein>
    <recommendedName>
        <fullName evidence="6">RNA helicase</fullName>
    </recommendedName>
</protein>
<dbReference type="Proteomes" id="UP000541444">
    <property type="component" value="Unassembled WGS sequence"/>
</dbReference>
<evidence type="ECO:0000313" key="4">
    <source>
        <dbReference type="EMBL" id="KAF6172302.1"/>
    </source>
</evidence>
<proteinExistence type="predicted"/>
<dbReference type="OrthoDB" id="5600252at2759"/>
<feature type="compositionally biased region" description="Basic residues" evidence="1">
    <location>
        <begin position="1"/>
        <end position="15"/>
    </location>
</feature>
<dbReference type="InterPro" id="IPR036770">
    <property type="entry name" value="Ankyrin_rpt-contain_sf"/>
</dbReference>
<dbReference type="InterPro" id="IPR036867">
    <property type="entry name" value="R3H_dom_sf"/>
</dbReference>
<dbReference type="SUPFAM" id="SSF82708">
    <property type="entry name" value="R3H domain"/>
    <property type="match status" value="1"/>
</dbReference>
<keyword evidence="5" id="KW-1185">Reference proteome</keyword>
<dbReference type="EMBL" id="JACGCM010000440">
    <property type="protein sequence ID" value="KAF6172302.1"/>
    <property type="molecule type" value="Genomic_DNA"/>
</dbReference>
<dbReference type="InterPro" id="IPR001650">
    <property type="entry name" value="Helicase_C-like"/>
</dbReference>
<dbReference type="SMART" id="SM00487">
    <property type="entry name" value="DEXDc"/>
    <property type="match status" value="1"/>
</dbReference>
<gene>
    <name evidence="4" type="ORF">GIB67_024924</name>
</gene>
<dbReference type="PANTHER" id="PTHR18934:SF213">
    <property type="entry name" value="3'-5' RNA HELICASE YTHDC2"/>
    <property type="match status" value="1"/>
</dbReference>
<comment type="caution">
    <text evidence="4">The sequence shown here is derived from an EMBL/GenBank/DDBJ whole genome shotgun (WGS) entry which is preliminary data.</text>
</comment>
<reference evidence="4 5" key="1">
    <citation type="journal article" date="2020" name="IScience">
        <title>Genome Sequencing of the Endangered Kingdonia uniflora (Circaeasteraceae, Ranunculales) Reveals Potential Mechanisms of Evolutionary Specialization.</title>
        <authorList>
            <person name="Sun Y."/>
            <person name="Deng T."/>
            <person name="Zhang A."/>
            <person name="Moore M.J."/>
            <person name="Landis J.B."/>
            <person name="Lin N."/>
            <person name="Zhang H."/>
            <person name="Zhang X."/>
            <person name="Huang J."/>
            <person name="Zhang X."/>
            <person name="Sun H."/>
            <person name="Wang H."/>
        </authorList>
    </citation>
    <scope>NUCLEOTIDE SEQUENCE [LARGE SCALE GENOMIC DNA]</scope>
    <source>
        <strain evidence="4">TB1705</strain>
        <tissue evidence="4">Leaf</tissue>
    </source>
</reference>
<dbReference type="Pfam" id="PF00271">
    <property type="entry name" value="Helicase_C"/>
    <property type="match status" value="1"/>
</dbReference>
<name>A0A7J7NZ96_9MAGN</name>